<reference evidence="3" key="1">
    <citation type="journal article" date="2014" name="Proc. Natl. Acad. Sci. U.S.A.">
        <title>Extensive sampling of basidiomycete genomes demonstrates inadequacy of the white-rot/brown-rot paradigm for wood decay fungi.</title>
        <authorList>
            <person name="Riley R."/>
            <person name="Salamov A.A."/>
            <person name="Brown D.W."/>
            <person name="Nagy L.G."/>
            <person name="Floudas D."/>
            <person name="Held B.W."/>
            <person name="Levasseur A."/>
            <person name="Lombard V."/>
            <person name="Morin E."/>
            <person name="Otillar R."/>
            <person name="Lindquist E.A."/>
            <person name="Sun H."/>
            <person name="LaButti K.M."/>
            <person name="Schmutz J."/>
            <person name="Jabbour D."/>
            <person name="Luo H."/>
            <person name="Baker S.E."/>
            <person name="Pisabarro A.G."/>
            <person name="Walton J.D."/>
            <person name="Blanchette R.A."/>
            <person name="Henrissat B."/>
            <person name="Martin F."/>
            <person name="Cullen D."/>
            <person name="Hibbett D.S."/>
            <person name="Grigoriev I.V."/>
        </authorList>
    </citation>
    <scope>NUCLEOTIDE SEQUENCE [LARGE SCALE GENOMIC DNA]</scope>
    <source>
        <strain evidence="3">CBS 339.88</strain>
    </source>
</reference>
<name>A0A067TQD1_GALM3</name>
<organism evidence="2 3">
    <name type="scientific">Galerina marginata (strain CBS 339.88)</name>
    <dbReference type="NCBI Taxonomy" id="685588"/>
    <lineage>
        <taxon>Eukaryota</taxon>
        <taxon>Fungi</taxon>
        <taxon>Dikarya</taxon>
        <taxon>Basidiomycota</taxon>
        <taxon>Agaricomycotina</taxon>
        <taxon>Agaricomycetes</taxon>
        <taxon>Agaricomycetidae</taxon>
        <taxon>Agaricales</taxon>
        <taxon>Agaricineae</taxon>
        <taxon>Strophariaceae</taxon>
        <taxon>Galerina</taxon>
    </lineage>
</organism>
<protein>
    <submittedName>
        <fullName evidence="2">Uncharacterized protein</fullName>
    </submittedName>
</protein>
<dbReference type="HOGENOM" id="CLU_715805_0_0_1"/>
<gene>
    <name evidence="2" type="ORF">GALMADRAFT_356554</name>
</gene>
<dbReference type="EMBL" id="KL142367">
    <property type="protein sequence ID" value="KDR85386.1"/>
    <property type="molecule type" value="Genomic_DNA"/>
</dbReference>
<dbReference type="Proteomes" id="UP000027222">
    <property type="component" value="Unassembled WGS sequence"/>
</dbReference>
<keyword evidence="3" id="KW-1185">Reference proteome</keyword>
<evidence type="ECO:0000313" key="3">
    <source>
        <dbReference type="Proteomes" id="UP000027222"/>
    </source>
</evidence>
<evidence type="ECO:0000313" key="2">
    <source>
        <dbReference type="EMBL" id="KDR85386.1"/>
    </source>
</evidence>
<dbReference type="AlphaFoldDB" id="A0A067TQD1"/>
<feature type="region of interest" description="Disordered" evidence="1">
    <location>
        <begin position="1"/>
        <end position="300"/>
    </location>
</feature>
<feature type="compositionally biased region" description="Basic and acidic residues" evidence="1">
    <location>
        <begin position="78"/>
        <end position="92"/>
    </location>
</feature>
<accession>A0A067TQD1</accession>
<feature type="compositionally biased region" description="Polar residues" evidence="1">
    <location>
        <begin position="221"/>
        <end position="247"/>
    </location>
</feature>
<sequence>MDPRFSLGPPNARHLSQPLPTVSPLPNIINMEPRDPPPNQEPETEEPVEELSFNIGMAMLQPEASESSTNPSIFLHPETSDEREFDPYDPVHLKNGHSRTPSPLVNSTPGRSRGPSPDPKVQRLTPEPTTLGKSADKADHPQMTSPPEEMPDPPPYTSPLSTPENYRHLQPLFPVPTQDRSRAPSRNPSPGPSSSSSTANSGTPPIHENDYSRQGMAVSTDKPTATQNNPPMPPSQSAATHNVQFVTSAPVARISREYLPNPGPPSVQDRVDGRSTHHSISTFSSNQSRNGGQPPPHRRVPKHLVMPAPLNNNPNILMHQPPSRMQQPPASPFAPVKVQVQVRSQPMSYSQPPPLRGPMQLSVGSPVRAQEIQMAAARKLRKRITH</sequence>
<evidence type="ECO:0000256" key="1">
    <source>
        <dbReference type="SAM" id="MobiDB-lite"/>
    </source>
</evidence>
<dbReference type="STRING" id="685588.A0A067TQD1"/>
<dbReference type="OrthoDB" id="3068959at2759"/>
<feature type="compositionally biased region" description="Low complexity" evidence="1">
    <location>
        <begin position="184"/>
        <end position="205"/>
    </location>
</feature>
<feature type="compositionally biased region" description="Polar residues" evidence="1">
    <location>
        <begin position="278"/>
        <end position="291"/>
    </location>
</feature>
<feature type="compositionally biased region" description="Polar residues" evidence="1">
    <location>
        <begin position="98"/>
        <end position="110"/>
    </location>
</feature>
<proteinExistence type="predicted"/>